<keyword evidence="16" id="KW-1185">Reference proteome</keyword>
<comment type="similarity">
    <text evidence="10 11">Belongs to the TonB-dependent receptor family.</text>
</comment>
<evidence type="ECO:0000256" key="6">
    <source>
        <dbReference type="ARBA" id="ARBA00023065"/>
    </source>
</evidence>
<evidence type="ECO:0000256" key="4">
    <source>
        <dbReference type="ARBA" id="ARBA00022692"/>
    </source>
</evidence>
<feature type="domain" description="TonB-dependent receptor plug" evidence="14">
    <location>
        <begin position="43"/>
        <end position="148"/>
    </location>
</feature>
<dbReference type="Gene3D" id="2.40.170.20">
    <property type="entry name" value="TonB-dependent receptor, beta-barrel domain"/>
    <property type="match status" value="1"/>
</dbReference>
<dbReference type="PANTHER" id="PTHR30069">
    <property type="entry name" value="TONB-DEPENDENT OUTER MEMBRANE RECEPTOR"/>
    <property type="match status" value="1"/>
</dbReference>
<dbReference type="InterPro" id="IPR000531">
    <property type="entry name" value="Beta-barrel_TonB"/>
</dbReference>
<comment type="subcellular location">
    <subcellularLocation>
        <location evidence="1 10">Cell outer membrane</location>
        <topology evidence="1 10">Multi-pass membrane protein</topology>
    </subcellularLocation>
</comment>
<dbReference type="Gene3D" id="2.170.130.10">
    <property type="entry name" value="TonB-dependent receptor, plug domain"/>
    <property type="match status" value="1"/>
</dbReference>
<accession>A0ABU6L8A4</accession>
<evidence type="ECO:0000256" key="11">
    <source>
        <dbReference type="RuleBase" id="RU003357"/>
    </source>
</evidence>
<evidence type="ECO:0000256" key="8">
    <source>
        <dbReference type="ARBA" id="ARBA00023136"/>
    </source>
</evidence>
<keyword evidence="7 11" id="KW-0798">TonB box</keyword>
<evidence type="ECO:0000259" key="13">
    <source>
        <dbReference type="Pfam" id="PF00593"/>
    </source>
</evidence>
<keyword evidence="5 12" id="KW-0732">Signal</keyword>
<dbReference type="InterPro" id="IPR039426">
    <property type="entry name" value="TonB-dep_rcpt-like"/>
</dbReference>
<comment type="caution">
    <text evidence="15">The sequence shown here is derived from an EMBL/GenBank/DDBJ whole genome shotgun (WGS) entry which is preliminary data.</text>
</comment>
<feature type="signal peptide" evidence="12">
    <location>
        <begin position="1"/>
        <end position="22"/>
    </location>
</feature>
<name>A0ABU6L8A4_9GAMM</name>
<gene>
    <name evidence="15" type="ORF">VXS06_13530</name>
</gene>
<dbReference type="PANTHER" id="PTHR30069:SF53">
    <property type="entry name" value="COLICIN I RECEPTOR-RELATED"/>
    <property type="match status" value="1"/>
</dbReference>
<dbReference type="InterPro" id="IPR012910">
    <property type="entry name" value="Plug_dom"/>
</dbReference>
<evidence type="ECO:0000256" key="9">
    <source>
        <dbReference type="ARBA" id="ARBA00023237"/>
    </source>
</evidence>
<dbReference type="CDD" id="cd01347">
    <property type="entry name" value="ligand_gated_channel"/>
    <property type="match status" value="1"/>
</dbReference>
<keyword evidence="15" id="KW-0675">Receptor</keyword>
<reference evidence="15 16" key="1">
    <citation type="submission" date="2024-01" db="EMBL/GenBank/DDBJ databases">
        <title>Active colonisers of the gastrointestinal tract of Atlantic salmon farmed in a warm water region.</title>
        <authorList>
            <person name="Bowman J.P."/>
        </authorList>
    </citation>
    <scope>NUCLEOTIDE SEQUENCE [LARGE SCALE GENOMIC DNA]</scope>
    <source>
        <strain evidence="15 16">S3MW1</strain>
    </source>
</reference>
<keyword evidence="9 10" id="KW-0998">Cell outer membrane</keyword>
<keyword evidence="2 10" id="KW-0813">Transport</keyword>
<keyword evidence="3 10" id="KW-1134">Transmembrane beta strand</keyword>
<dbReference type="InterPro" id="IPR036942">
    <property type="entry name" value="Beta-barrel_TonB_sf"/>
</dbReference>
<feature type="chain" id="PRO_5045254555" evidence="12">
    <location>
        <begin position="23"/>
        <end position="600"/>
    </location>
</feature>
<evidence type="ECO:0000256" key="3">
    <source>
        <dbReference type="ARBA" id="ARBA00022452"/>
    </source>
</evidence>
<evidence type="ECO:0000256" key="1">
    <source>
        <dbReference type="ARBA" id="ARBA00004571"/>
    </source>
</evidence>
<evidence type="ECO:0000256" key="10">
    <source>
        <dbReference type="PROSITE-ProRule" id="PRU01360"/>
    </source>
</evidence>
<proteinExistence type="inferred from homology"/>
<evidence type="ECO:0000313" key="15">
    <source>
        <dbReference type="EMBL" id="MEC6832782.1"/>
    </source>
</evidence>
<keyword evidence="4 10" id="KW-0812">Transmembrane</keyword>
<evidence type="ECO:0000256" key="12">
    <source>
        <dbReference type="SAM" id="SignalP"/>
    </source>
</evidence>
<dbReference type="InterPro" id="IPR037066">
    <property type="entry name" value="Plug_dom_sf"/>
</dbReference>
<evidence type="ECO:0000259" key="14">
    <source>
        <dbReference type="Pfam" id="PF07715"/>
    </source>
</evidence>
<protein>
    <submittedName>
        <fullName evidence="15">TonB-dependent receptor</fullName>
    </submittedName>
</protein>
<keyword evidence="6" id="KW-0406">Ion transport</keyword>
<dbReference type="EMBL" id="JAYXUG010000011">
    <property type="protein sequence ID" value="MEC6832782.1"/>
    <property type="molecule type" value="Genomic_DNA"/>
</dbReference>
<dbReference type="Proteomes" id="UP001306119">
    <property type="component" value="Unassembled WGS sequence"/>
</dbReference>
<evidence type="ECO:0000256" key="2">
    <source>
        <dbReference type="ARBA" id="ARBA00022448"/>
    </source>
</evidence>
<dbReference type="PROSITE" id="PS52016">
    <property type="entry name" value="TONB_DEPENDENT_REC_3"/>
    <property type="match status" value="1"/>
</dbReference>
<dbReference type="Pfam" id="PF00593">
    <property type="entry name" value="TonB_dep_Rec_b-barrel"/>
    <property type="match status" value="1"/>
</dbReference>
<sequence length="600" mass="66357">MKKSLLAATVASLCLPSFASFAADTTSDDVMVVTANRFEQAQADVITPITVVTRDDIELEQAKSLTDILRNVPGVQIGKSGGRGQATSVFMRGFNSGDTLILLNGLKLNSVSAGGYDLSTIPAAIIERIDVIRGPRAAMYGSDAIAGVINIITVPESDVTTHQLFGGIGGDNYSQIGWRSSGKLNQNTFGYLSLNREHTDGYAVKVGRPKNERLGYEVKSLTGGLSHQFSDTVSGNLQLVYNDGYSEFDSNGVNTTDLESYQYAGNLKYQSDSLNSIFTLGHNKDNTYNYPNWPARYITLRDNASWVNSLSVNNNLQLNSGIDWIKESIKGSSTSYVKDSRINKGLFFSSQGNIKNFKLDSSIRLDDNSSYGDKVTWNLAMAYQLLPSMSVFASHGTGFKAPTFNDLYTEGSGNPDLKPQNSQSTQLGLKGHTGDLNWQLVGYHSIIDDMIIWYNPTDITGSWFVDNTDADIKGAEFIVGLDTDSFSHSFNINYTDAQDDMGHQLARRAKWNANWSSTYFYNDIWDTTLQLNYLGKRYSDPSNHITLPSVVLANIAVNYNVTSAWQVSARIDNLFNKEYQTVDTYRGQERIGFLNTKYKF</sequence>
<dbReference type="Pfam" id="PF07715">
    <property type="entry name" value="Plug"/>
    <property type="match status" value="1"/>
</dbReference>
<feature type="domain" description="TonB-dependent receptor-like beta-barrel" evidence="13">
    <location>
        <begin position="177"/>
        <end position="574"/>
    </location>
</feature>
<dbReference type="RefSeq" id="WP_327775163.1">
    <property type="nucleotide sequence ID" value="NZ_JAYXUG010000011.1"/>
</dbReference>
<keyword evidence="8 10" id="KW-0472">Membrane</keyword>
<evidence type="ECO:0000256" key="5">
    <source>
        <dbReference type="ARBA" id="ARBA00022729"/>
    </source>
</evidence>
<organism evidence="15 16">
    <name type="scientific">Photobacterium toruni</name>
    <dbReference type="NCBI Taxonomy" id="1935446"/>
    <lineage>
        <taxon>Bacteria</taxon>
        <taxon>Pseudomonadati</taxon>
        <taxon>Pseudomonadota</taxon>
        <taxon>Gammaproteobacteria</taxon>
        <taxon>Vibrionales</taxon>
        <taxon>Vibrionaceae</taxon>
        <taxon>Photobacterium</taxon>
    </lineage>
</organism>
<evidence type="ECO:0000256" key="7">
    <source>
        <dbReference type="ARBA" id="ARBA00023077"/>
    </source>
</evidence>
<evidence type="ECO:0000313" key="16">
    <source>
        <dbReference type="Proteomes" id="UP001306119"/>
    </source>
</evidence>
<dbReference type="SUPFAM" id="SSF56935">
    <property type="entry name" value="Porins"/>
    <property type="match status" value="1"/>
</dbReference>